<proteinExistence type="predicted"/>
<keyword evidence="1 2" id="KW-0238">DNA-binding</keyword>
<organism evidence="4 5">
    <name type="scientific">Lactobacillus equicursoris</name>
    <dbReference type="NCBI Taxonomy" id="420645"/>
    <lineage>
        <taxon>Bacteria</taxon>
        <taxon>Bacillati</taxon>
        <taxon>Bacillota</taxon>
        <taxon>Bacilli</taxon>
        <taxon>Lactobacillales</taxon>
        <taxon>Lactobacillaceae</taxon>
        <taxon>Lactobacillus</taxon>
    </lineage>
</organism>
<dbReference type="PROSITE" id="PS51900">
    <property type="entry name" value="CB"/>
    <property type="match status" value="1"/>
</dbReference>
<dbReference type="AlphaFoldDB" id="A0A844FPP9"/>
<evidence type="ECO:0000313" key="4">
    <source>
        <dbReference type="EMBL" id="MST80358.1"/>
    </source>
</evidence>
<evidence type="ECO:0000259" key="3">
    <source>
        <dbReference type="PROSITE" id="PS51900"/>
    </source>
</evidence>
<dbReference type="Gene3D" id="1.10.150.130">
    <property type="match status" value="1"/>
</dbReference>
<dbReference type="GO" id="GO:0015074">
    <property type="term" value="P:DNA integration"/>
    <property type="evidence" value="ECO:0007669"/>
    <property type="project" value="InterPro"/>
</dbReference>
<evidence type="ECO:0000256" key="1">
    <source>
        <dbReference type="ARBA" id="ARBA00023125"/>
    </source>
</evidence>
<dbReference type="EMBL" id="VUMW01000026">
    <property type="protein sequence ID" value="MST80358.1"/>
    <property type="molecule type" value="Genomic_DNA"/>
</dbReference>
<dbReference type="InterPro" id="IPR044068">
    <property type="entry name" value="CB"/>
</dbReference>
<accession>A0A844FPP9</accession>
<dbReference type="Pfam" id="PF02899">
    <property type="entry name" value="Phage_int_SAM_1"/>
    <property type="match status" value="1"/>
</dbReference>
<name>A0A844FPP9_9LACO</name>
<dbReference type="GO" id="GO:0003677">
    <property type="term" value="F:DNA binding"/>
    <property type="evidence" value="ECO:0007669"/>
    <property type="project" value="UniProtKB-UniRule"/>
</dbReference>
<gene>
    <name evidence="4" type="ORF">FYJ61_07840</name>
</gene>
<dbReference type="Proteomes" id="UP000452141">
    <property type="component" value="Unassembled WGS sequence"/>
</dbReference>
<dbReference type="SUPFAM" id="SSF56349">
    <property type="entry name" value="DNA breaking-rejoining enzymes"/>
    <property type="match status" value="1"/>
</dbReference>
<dbReference type="RefSeq" id="WP_154487195.1">
    <property type="nucleotide sequence ID" value="NZ_VUMW01000026.1"/>
</dbReference>
<feature type="domain" description="Core-binding (CB)" evidence="3">
    <location>
        <begin position="1"/>
        <end position="87"/>
    </location>
</feature>
<reference evidence="4 5" key="1">
    <citation type="submission" date="2019-08" db="EMBL/GenBank/DDBJ databases">
        <title>In-depth cultivation of the pig gut microbiome towards novel bacterial diversity and tailored functional studies.</title>
        <authorList>
            <person name="Wylensek D."/>
            <person name="Hitch T.C.A."/>
            <person name="Clavel T."/>
        </authorList>
    </citation>
    <scope>NUCLEOTIDE SEQUENCE [LARGE SCALE GENOMIC DNA]</scope>
    <source>
        <strain evidence="4 5">WCA-470BD-2E</strain>
    </source>
</reference>
<evidence type="ECO:0000313" key="5">
    <source>
        <dbReference type="Proteomes" id="UP000452141"/>
    </source>
</evidence>
<evidence type="ECO:0000256" key="2">
    <source>
        <dbReference type="PROSITE-ProRule" id="PRU01248"/>
    </source>
</evidence>
<protein>
    <submittedName>
        <fullName evidence="4">Integrase</fullName>
    </submittedName>
</protein>
<dbReference type="InterPro" id="IPR010998">
    <property type="entry name" value="Integrase_recombinase_N"/>
</dbReference>
<dbReference type="InterPro" id="IPR011010">
    <property type="entry name" value="DNA_brk_join_enz"/>
</dbReference>
<comment type="caution">
    <text evidence="4">The sequence shown here is derived from an EMBL/GenBank/DDBJ whole genome shotgun (WGS) entry which is preliminary data.</text>
</comment>
<sequence>MYPHQTDFENWCRAAENLSDKSIDNANYCLNLLFTYGRVNFSSVDVNDITSSDIRDYLLQLKEKESLSITTVNKYISYFKKYFYFLAVAGITPTYRMLDLKGFTFDRQKSFVVGWPDHLAELIPYLHHPDTLWLLALTTLGYESKELLSLTWGDVKDQLSDDLVKKQLENSLTKDEGSPDPYIFASRSGKPYASTNNVMQHVKADKNLLAPMPLTLTNARISFVYSLISKQEYSDIELMKKLHLNSKSLAYYQFYATKSNLIPFDFERLKKQNENNR</sequence>
<dbReference type="InterPro" id="IPR004107">
    <property type="entry name" value="Integrase_SAM-like_N"/>
</dbReference>